<feature type="transmembrane region" description="Helical" evidence="9">
    <location>
        <begin position="71"/>
        <end position="93"/>
    </location>
</feature>
<dbReference type="InterPro" id="IPR017452">
    <property type="entry name" value="GPCR_Rhodpsn_7TM"/>
</dbReference>
<evidence type="ECO:0000256" key="7">
    <source>
        <dbReference type="ARBA" id="ARBA00023170"/>
    </source>
</evidence>
<evidence type="ECO:0000256" key="5">
    <source>
        <dbReference type="ARBA" id="ARBA00023040"/>
    </source>
</evidence>
<feature type="domain" description="G-protein coupled receptors family 1 profile" evidence="10">
    <location>
        <begin position="84"/>
        <end position="146"/>
    </location>
</feature>
<dbReference type="SUPFAM" id="SSF81321">
    <property type="entry name" value="Family A G protein-coupled receptor-like"/>
    <property type="match status" value="1"/>
</dbReference>
<dbReference type="EMBL" id="OD568455">
    <property type="protein sequence ID" value="CAD7446986.1"/>
    <property type="molecule type" value="Genomic_DNA"/>
</dbReference>
<keyword evidence="5" id="KW-0297">G-protein coupled receptor</keyword>
<keyword evidence="6 9" id="KW-0472">Membrane</keyword>
<dbReference type="Gene3D" id="1.20.1070.10">
    <property type="entry name" value="Rhodopsin 7-helix transmembrane proteins"/>
    <property type="match status" value="1"/>
</dbReference>
<name>A0A7R9F701_9NEOP</name>
<sequence>MATPNPSNLNLTSGIDLIDKLEKLSLFSSNDSTLTESSVHGTVFVTNFSAVFQSNSSVQSPEWWSTGKIQIPLYSVIFLLAVIGNSLVILTLVVNQRMRTITNLFLLNLAVSDLLLGVVCMPFTLIGALLRDFVFGALMCKLIPYLQEPIAQRAKAQFYKTQEFASRAGSAAMIHKLSTLRGVQQKMKASDTENLANGKSLGVTYTSLPSGVRKVSRLVQHRRGAISRFVDFNENGAPSGEWFSVFTPSNGASGLVQDSAERLCKYNAYDRGDEWVYGDRVSNGLFTFLRACQLTESYKMKPGEVSVPVEGDNKGKKGILGKFLDVLHLEIR</sequence>
<dbReference type="GO" id="GO:0005886">
    <property type="term" value="C:plasma membrane"/>
    <property type="evidence" value="ECO:0007669"/>
    <property type="project" value="TreeGrafter"/>
</dbReference>
<evidence type="ECO:0000256" key="3">
    <source>
        <dbReference type="ARBA" id="ARBA00022692"/>
    </source>
</evidence>
<evidence type="ECO:0000256" key="6">
    <source>
        <dbReference type="ARBA" id="ARBA00023136"/>
    </source>
</evidence>
<accession>A0A7R9F701</accession>
<dbReference type="InterPro" id="IPR000276">
    <property type="entry name" value="GPCR_Rhodpsn"/>
</dbReference>
<reference evidence="11" key="1">
    <citation type="submission" date="2020-11" db="EMBL/GenBank/DDBJ databases">
        <authorList>
            <person name="Tran Van P."/>
        </authorList>
    </citation>
    <scope>NUCLEOTIDE SEQUENCE</scope>
</reference>
<proteinExistence type="inferred from homology"/>
<gene>
    <name evidence="11" type="ORF">TBIB3V08_LOCUS9304</name>
</gene>
<dbReference type="GO" id="GO:0008188">
    <property type="term" value="F:neuropeptide receptor activity"/>
    <property type="evidence" value="ECO:0007669"/>
    <property type="project" value="TreeGrafter"/>
</dbReference>
<evidence type="ECO:0000256" key="9">
    <source>
        <dbReference type="SAM" id="Phobius"/>
    </source>
</evidence>
<dbReference type="PANTHER" id="PTHR24238:SF75">
    <property type="entry name" value="CHOLECYSTOKININ-LIKE RECEPTOR AT 17D1-RELATED"/>
    <property type="match status" value="1"/>
</dbReference>
<organism evidence="11">
    <name type="scientific">Timema bartmani</name>
    <dbReference type="NCBI Taxonomy" id="61472"/>
    <lineage>
        <taxon>Eukaryota</taxon>
        <taxon>Metazoa</taxon>
        <taxon>Ecdysozoa</taxon>
        <taxon>Arthropoda</taxon>
        <taxon>Hexapoda</taxon>
        <taxon>Insecta</taxon>
        <taxon>Pterygota</taxon>
        <taxon>Neoptera</taxon>
        <taxon>Polyneoptera</taxon>
        <taxon>Phasmatodea</taxon>
        <taxon>Timematodea</taxon>
        <taxon>Timematoidea</taxon>
        <taxon>Timematidae</taxon>
        <taxon>Timema</taxon>
    </lineage>
</organism>
<keyword evidence="7" id="KW-0675">Receptor</keyword>
<dbReference type="PRINTS" id="PR00237">
    <property type="entry name" value="GPCRRHODOPSN"/>
</dbReference>
<evidence type="ECO:0000256" key="2">
    <source>
        <dbReference type="ARBA" id="ARBA00010663"/>
    </source>
</evidence>
<dbReference type="PANTHER" id="PTHR24238">
    <property type="entry name" value="G-PROTEIN COUPLED RECEPTOR"/>
    <property type="match status" value="1"/>
</dbReference>
<evidence type="ECO:0000256" key="1">
    <source>
        <dbReference type="ARBA" id="ARBA00004141"/>
    </source>
</evidence>
<dbReference type="Pfam" id="PF00001">
    <property type="entry name" value="7tm_1"/>
    <property type="match status" value="1"/>
</dbReference>
<keyword evidence="8" id="KW-0807">Transducer</keyword>
<feature type="transmembrane region" description="Helical" evidence="9">
    <location>
        <begin position="105"/>
        <end position="130"/>
    </location>
</feature>
<evidence type="ECO:0000259" key="10">
    <source>
        <dbReference type="PROSITE" id="PS50262"/>
    </source>
</evidence>
<dbReference type="PROSITE" id="PS50262">
    <property type="entry name" value="G_PROTEIN_RECEP_F1_2"/>
    <property type="match status" value="1"/>
</dbReference>
<keyword evidence="3 9" id="KW-0812">Transmembrane</keyword>
<keyword evidence="4 9" id="KW-1133">Transmembrane helix</keyword>
<evidence type="ECO:0000313" key="11">
    <source>
        <dbReference type="EMBL" id="CAD7446986.1"/>
    </source>
</evidence>
<evidence type="ECO:0000256" key="4">
    <source>
        <dbReference type="ARBA" id="ARBA00022989"/>
    </source>
</evidence>
<evidence type="ECO:0000256" key="8">
    <source>
        <dbReference type="ARBA" id="ARBA00023224"/>
    </source>
</evidence>
<protein>
    <recommendedName>
        <fullName evidence="10">G-protein coupled receptors family 1 profile domain-containing protein</fullName>
    </recommendedName>
</protein>
<comment type="similarity">
    <text evidence="2">Belongs to the G-protein coupled receptor 1 family.</text>
</comment>
<dbReference type="AlphaFoldDB" id="A0A7R9F701"/>
<comment type="subcellular location">
    <subcellularLocation>
        <location evidence="1">Membrane</location>
        <topology evidence="1">Multi-pass membrane protein</topology>
    </subcellularLocation>
</comment>